<evidence type="ECO:0000256" key="10">
    <source>
        <dbReference type="SAM" id="Coils"/>
    </source>
</evidence>
<dbReference type="InterPro" id="IPR058982">
    <property type="entry name" value="Beta-barrel_AprE"/>
</dbReference>
<comment type="subcellular location">
    <subcellularLocation>
        <location evidence="1 9">Cell inner membrane</location>
        <topology evidence="1 9">Single-pass membrane protein</topology>
    </subcellularLocation>
</comment>
<evidence type="ECO:0000256" key="9">
    <source>
        <dbReference type="RuleBase" id="RU365093"/>
    </source>
</evidence>
<comment type="similarity">
    <text evidence="2 9">Belongs to the membrane fusion protein (MFP) (TC 8.A.1) family.</text>
</comment>
<protein>
    <recommendedName>
        <fullName evidence="9">Membrane fusion protein (MFP) family protein</fullName>
    </recommendedName>
</protein>
<dbReference type="PANTHER" id="PTHR30386">
    <property type="entry name" value="MEMBRANE FUSION SUBUNIT OF EMRAB-TOLC MULTIDRUG EFFLUX PUMP"/>
    <property type="match status" value="1"/>
</dbReference>
<dbReference type="Pfam" id="PF25994">
    <property type="entry name" value="HH_AprE"/>
    <property type="match status" value="1"/>
</dbReference>
<dbReference type="InterPro" id="IPR058781">
    <property type="entry name" value="HH_AprE-like"/>
</dbReference>
<keyword evidence="7 9" id="KW-1133">Transmembrane helix</keyword>
<keyword evidence="3 9" id="KW-0813">Transport</keyword>
<dbReference type="PROSITE" id="PS00543">
    <property type="entry name" value="HLYD_FAMILY"/>
    <property type="match status" value="1"/>
</dbReference>
<reference evidence="13 14" key="1">
    <citation type="submission" date="2018-10" db="EMBL/GenBank/DDBJ databases">
        <title>Paraburkholderia sp. 7MK8-2, isolated from soil.</title>
        <authorList>
            <person name="Gao Z.-H."/>
            <person name="Qiu L.-H."/>
        </authorList>
    </citation>
    <scope>NUCLEOTIDE SEQUENCE [LARGE SCALE GENOMIC DNA]</scope>
    <source>
        <strain evidence="13 14">7MK8-2</strain>
    </source>
</reference>
<evidence type="ECO:0000256" key="3">
    <source>
        <dbReference type="ARBA" id="ARBA00022448"/>
    </source>
</evidence>
<evidence type="ECO:0000256" key="5">
    <source>
        <dbReference type="ARBA" id="ARBA00022519"/>
    </source>
</evidence>
<keyword evidence="14" id="KW-1185">Reference proteome</keyword>
<feature type="coiled-coil region" evidence="10">
    <location>
        <begin position="193"/>
        <end position="227"/>
    </location>
</feature>
<evidence type="ECO:0000259" key="11">
    <source>
        <dbReference type="Pfam" id="PF25994"/>
    </source>
</evidence>
<comment type="caution">
    <text evidence="13">The sequence shown here is derived from an EMBL/GenBank/DDBJ whole genome shotgun (WGS) entry which is preliminary data.</text>
</comment>
<organism evidence="13 14">
    <name type="scientific">Trinickia fusca</name>
    <dbReference type="NCBI Taxonomy" id="2419777"/>
    <lineage>
        <taxon>Bacteria</taxon>
        <taxon>Pseudomonadati</taxon>
        <taxon>Pseudomonadota</taxon>
        <taxon>Betaproteobacteria</taxon>
        <taxon>Burkholderiales</taxon>
        <taxon>Burkholderiaceae</taxon>
        <taxon>Trinickia</taxon>
    </lineage>
</organism>
<evidence type="ECO:0000256" key="7">
    <source>
        <dbReference type="ARBA" id="ARBA00022989"/>
    </source>
</evidence>
<evidence type="ECO:0000256" key="1">
    <source>
        <dbReference type="ARBA" id="ARBA00004377"/>
    </source>
</evidence>
<dbReference type="NCBIfam" id="TIGR01843">
    <property type="entry name" value="type_I_hlyD"/>
    <property type="match status" value="1"/>
</dbReference>
<keyword evidence="6 9" id="KW-0812">Transmembrane</keyword>
<dbReference type="PANTHER" id="PTHR30386:SF26">
    <property type="entry name" value="TRANSPORT PROTEIN COMB"/>
    <property type="match status" value="1"/>
</dbReference>
<keyword evidence="8 9" id="KW-0472">Membrane</keyword>
<evidence type="ECO:0000256" key="2">
    <source>
        <dbReference type="ARBA" id="ARBA00009477"/>
    </source>
</evidence>
<dbReference type="Gene3D" id="2.40.50.100">
    <property type="match status" value="1"/>
</dbReference>
<dbReference type="Pfam" id="PF26002">
    <property type="entry name" value="Beta-barrel_AprE"/>
    <property type="match status" value="1"/>
</dbReference>
<feature type="domain" description="AprE-like long alpha-helical hairpin" evidence="11">
    <location>
        <begin position="138"/>
        <end position="314"/>
    </location>
</feature>
<evidence type="ECO:0000256" key="4">
    <source>
        <dbReference type="ARBA" id="ARBA00022475"/>
    </source>
</evidence>
<evidence type="ECO:0000313" key="13">
    <source>
        <dbReference type="EMBL" id="RKP46879.1"/>
    </source>
</evidence>
<dbReference type="Proteomes" id="UP000280434">
    <property type="component" value="Unassembled WGS sequence"/>
</dbReference>
<dbReference type="AlphaFoldDB" id="A0A494XFF7"/>
<dbReference type="InterPro" id="IPR050739">
    <property type="entry name" value="MFP"/>
</dbReference>
<accession>A0A494XFF7</accession>
<sequence>MISTVAKRVFSPFLRIADAIFSFFEQHAFEAEPDGRRRLSSLSAIGLEEASIAPARRAAALIPCVMLALILALILWATIFKIDIIASGQGHVIPSTTVQQLSTLEGGVVRELLVKEGQLVAKDQPLVRLDPVVAQGAVTEQAATRDGLMAAIARLSAEADGKDPSYPAGLKPDVIAEEERVRAQRASALASSIEVLQEQRAAKQAEAADYRGRIPQYENNLRLLDEQIQRMQPLVSVGSVAPVEIINLQRERGNLSAQVIQTREGAAQAGAQIAEMSRRIDERTSTFRSEAREDLAKKQIQLNALEGTLSGKQDILQRTLIRSPVAGIVKTLHITTIGGVASPGKSLVDIVPINDTLLIEARVQPQDIAYIKLGDEAKVKITAFDSGALGTIDAKVELISPDSQADERTGNLYYKIEVRTRRNIVSTQVGNLNILPGMVAEVDVITGHRTIMSYILRPIVRGMTKAMTER</sequence>
<evidence type="ECO:0000256" key="6">
    <source>
        <dbReference type="ARBA" id="ARBA00022692"/>
    </source>
</evidence>
<evidence type="ECO:0000256" key="8">
    <source>
        <dbReference type="ARBA" id="ARBA00023136"/>
    </source>
</evidence>
<feature type="transmembrane region" description="Helical" evidence="9">
    <location>
        <begin position="58"/>
        <end position="79"/>
    </location>
</feature>
<feature type="domain" description="AprE-like beta-barrel" evidence="12">
    <location>
        <begin position="357"/>
        <end position="447"/>
    </location>
</feature>
<keyword evidence="4 9" id="KW-1003">Cell membrane</keyword>
<dbReference type="GO" id="GO:0005886">
    <property type="term" value="C:plasma membrane"/>
    <property type="evidence" value="ECO:0007669"/>
    <property type="project" value="UniProtKB-SubCell"/>
</dbReference>
<keyword evidence="10" id="KW-0175">Coiled coil</keyword>
<dbReference type="PRINTS" id="PR01490">
    <property type="entry name" value="RTXTOXIND"/>
</dbReference>
<dbReference type="Gene3D" id="2.40.30.170">
    <property type="match status" value="1"/>
</dbReference>
<dbReference type="GO" id="GO:0009306">
    <property type="term" value="P:protein secretion"/>
    <property type="evidence" value="ECO:0007669"/>
    <property type="project" value="InterPro"/>
</dbReference>
<dbReference type="InterPro" id="IPR006144">
    <property type="entry name" value="Secretion_HlyD_CS"/>
</dbReference>
<dbReference type="OrthoDB" id="9775513at2"/>
<name>A0A494XFF7_9BURK</name>
<dbReference type="EMBL" id="RBZV01000006">
    <property type="protein sequence ID" value="RKP46879.1"/>
    <property type="molecule type" value="Genomic_DNA"/>
</dbReference>
<gene>
    <name evidence="13" type="ORF">D7S89_16110</name>
</gene>
<dbReference type="RefSeq" id="WP_121278724.1">
    <property type="nucleotide sequence ID" value="NZ_RBZV01000006.1"/>
</dbReference>
<evidence type="ECO:0000259" key="12">
    <source>
        <dbReference type="Pfam" id="PF26002"/>
    </source>
</evidence>
<evidence type="ECO:0000313" key="14">
    <source>
        <dbReference type="Proteomes" id="UP000280434"/>
    </source>
</evidence>
<proteinExistence type="inferred from homology"/>
<keyword evidence="5 9" id="KW-0997">Cell inner membrane</keyword>
<dbReference type="InterPro" id="IPR010129">
    <property type="entry name" value="T1SS_HlyD"/>
</dbReference>